<proteinExistence type="predicted"/>
<sequence>MKIKKISGFKETNNKPMFLVCWEDSKWSWEEYENISSVNNIKKFYSKLLEMFQIIEAKKRELADKIEEKNIISQLTGSNNAMESINFNYNNETQSTLLKGNDRSLESKLQRENFMNDSRFMTSGFTDKRYYDIDAVKRAKGTIPEHRIVEIQKPIDLKKKLQMKVAQISNFKSIDAILTDKIRVKCLLKPIIESFPAEIIDFRIYKVESLDFLINLLFSLKQKRLDPFFNLYDLQINENNDDLGLFYINNFDQRRIFVDDSNQNFTSFLLLNYEQLKCYDIDHRFSILQIKNSDLYKEIFSIGTIPDIKFLEHTWKKDSLNYFTFVESNYIFNLNEICKEKVFNFSLYSDNKNRLFKELKEALVMHGGNEVPLTQNNSNLIFIDKSWVPHTNLMPFFYEKLEKEISFFVTKFDYTGTKYNVSLSKIYDKGGIVTFTKDILMNPSAPGLLELFEIMKRKEEKWNIKITKSLCDDFERLTLQMKNTIQYAGMFEILERLKMSIEELDNSDPVEYLRLIKMKYFHKKRFFLLISEHNHGNEIITPLKAVSILKKDL</sequence>
<comment type="caution">
    <text evidence="1">The sequence shown here is derived from an EMBL/GenBank/DDBJ whole genome shotgun (WGS) entry which is preliminary data.</text>
</comment>
<gene>
    <name evidence="1" type="ORF">TUBRATIS_003490</name>
</gene>
<dbReference type="VEuPathDB" id="MicrosporidiaDB:TUBRATIS_003490"/>
<dbReference type="OrthoDB" id="2197299at2759"/>
<evidence type="ECO:0000313" key="2">
    <source>
        <dbReference type="Proteomes" id="UP000282876"/>
    </source>
</evidence>
<dbReference type="EMBL" id="RCSS01000084">
    <property type="protein sequence ID" value="RVD93116.1"/>
    <property type="molecule type" value="Genomic_DNA"/>
</dbReference>
<reference evidence="1 2" key="1">
    <citation type="submission" date="2018-10" db="EMBL/GenBank/DDBJ databases">
        <title>Draft genome sequence of the microsporidian Tubulinosema ratisbonensis.</title>
        <authorList>
            <person name="Polonais V."/>
            <person name="Peyretaillade E."/>
            <person name="Niehus S."/>
            <person name="Wawrzyniak I."/>
            <person name="Franchet A."/>
            <person name="Gaspin C."/>
            <person name="Reichstadt M."/>
            <person name="Belser C."/>
            <person name="Labadie K."/>
            <person name="Delbac F."/>
            <person name="Ferrandon D."/>
        </authorList>
    </citation>
    <scope>NUCLEOTIDE SEQUENCE [LARGE SCALE GENOMIC DNA]</scope>
    <source>
        <strain evidence="1 2">Franzen</strain>
    </source>
</reference>
<dbReference type="Proteomes" id="UP000282876">
    <property type="component" value="Unassembled WGS sequence"/>
</dbReference>
<keyword evidence="2" id="KW-1185">Reference proteome</keyword>
<accession>A0A437AQ52</accession>
<evidence type="ECO:0008006" key="3">
    <source>
        <dbReference type="Google" id="ProtNLM"/>
    </source>
</evidence>
<evidence type="ECO:0000313" key="1">
    <source>
        <dbReference type="EMBL" id="RVD93116.1"/>
    </source>
</evidence>
<protein>
    <recommendedName>
        <fullName evidence="3">Chromo domain-containing protein</fullName>
    </recommendedName>
</protein>
<name>A0A437AQ52_9MICR</name>
<dbReference type="AlphaFoldDB" id="A0A437AQ52"/>
<organism evidence="1 2">
    <name type="scientific">Tubulinosema ratisbonensis</name>
    <dbReference type="NCBI Taxonomy" id="291195"/>
    <lineage>
        <taxon>Eukaryota</taxon>
        <taxon>Fungi</taxon>
        <taxon>Fungi incertae sedis</taxon>
        <taxon>Microsporidia</taxon>
        <taxon>Tubulinosematoidea</taxon>
        <taxon>Tubulinosematidae</taxon>
        <taxon>Tubulinosema</taxon>
    </lineage>
</organism>